<protein>
    <submittedName>
        <fullName evidence="2">Uncharacterized protein</fullName>
    </submittedName>
</protein>
<reference evidence="2 3" key="1">
    <citation type="submission" date="2018-04" db="EMBL/GenBank/DDBJ databases">
        <title>WGS assembly of Panicum hallii var. hallii HAL2.</title>
        <authorList>
            <person name="Lovell J."/>
            <person name="Jenkins J."/>
            <person name="Lowry D."/>
            <person name="Mamidi S."/>
            <person name="Sreedasyam A."/>
            <person name="Weng X."/>
            <person name="Barry K."/>
            <person name="Bonette J."/>
            <person name="Campitelli B."/>
            <person name="Daum C."/>
            <person name="Gordon S."/>
            <person name="Gould B."/>
            <person name="Lipzen A."/>
            <person name="MacQueen A."/>
            <person name="Palacio-Mejia J."/>
            <person name="Plott C."/>
            <person name="Shakirov E."/>
            <person name="Shu S."/>
            <person name="Yoshinaga Y."/>
            <person name="Zane M."/>
            <person name="Rokhsar D."/>
            <person name="Grimwood J."/>
            <person name="Schmutz J."/>
            <person name="Juenger T."/>
        </authorList>
    </citation>
    <scope>NUCLEOTIDE SEQUENCE [LARGE SCALE GENOMIC DNA]</scope>
    <source>
        <strain evidence="3">cv. HAL2</strain>
    </source>
</reference>
<evidence type="ECO:0000313" key="2">
    <source>
        <dbReference type="EMBL" id="PUZ78153.1"/>
    </source>
</evidence>
<evidence type="ECO:0000313" key="3">
    <source>
        <dbReference type="Proteomes" id="UP000244336"/>
    </source>
</evidence>
<sequence>MPFCYFTAAQRTADCSGHQRHRATRQAASPCPRRATRPAATHAHGRLPPRLNSPATCRNSLSPHTRTAGCRPGISLASSCGRRHAACARPCMPPVRCLDGTVKRAVAATRAAAASVMAAGGGERDGGRWRLAPRRRRDGAPLSSLDLDGTIRWPALRSVHSVERRGEVVEQGIDNTGGVGF</sequence>
<feature type="compositionally biased region" description="Low complexity" evidence="1">
    <location>
        <begin position="27"/>
        <end position="42"/>
    </location>
</feature>
<name>A0A2T7FDI1_9POAL</name>
<dbReference type="Proteomes" id="UP000244336">
    <property type="component" value="Chromosome 1"/>
</dbReference>
<evidence type="ECO:0000256" key="1">
    <source>
        <dbReference type="SAM" id="MobiDB-lite"/>
    </source>
</evidence>
<feature type="region of interest" description="Disordered" evidence="1">
    <location>
        <begin position="17"/>
        <end position="68"/>
    </location>
</feature>
<keyword evidence="3" id="KW-1185">Reference proteome</keyword>
<dbReference type="EMBL" id="CM009749">
    <property type="protein sequence ID" value="PUZ78153.1"/>
    <property type="molecule type" value="Genomic_DNA"/>
</dbReference>
<proteinExistence type="predicted"/>
<dbReference type="Gramene" id="PUZ78153">
    <property type="protein sequence ID" value="PUZ78153"/>
    <property type="gene ID" value="GQ55_1G429800"/>
</dbReference>
<organism evidence="2 3">
    <name type="scientific">Panicum hallii var. hallii</name>
    <dbReference type="NCBI Taxonomy" id="1504633"/>
    <lineage>
        <taxon>Eukaryota</taxon>
        <taxon>Viridiplantae</taxon>
        <taxon>Streptophyta</taxon>
        <taxon>Embryophyta</taxon>
        <taxon>Tracheophyta</taxon>
        <taxon>Spermatophyta</taxon>
        <taxon>Magnoliopsida</taxon>
        <taxon>Liliopsida</taxon>
        <taxon>Poales</taxon>
        <taxon>Poaceae</taxon>
        <taxon>PACMAD clade</taxon>
        <taxon>Panicoideae</taxon>
        <taxon>Panicodae</taxon>
        <taxon>Paniceae</taxon>
        <taxon>Panicinae</taxon>
        <taxon>Panicum</taxon>
        <taxon>Panicum sect. Panicum</taxon>
    </lineage>
</organism>
<dbReference type="AlphaFoldDB" id="A0A2T7FDI1"/>
<feature type="compositionally biased region" description="Polar residues" evidence="1">
    <location>
        <begin position="53"/>
        <end position="65"/>
    </location>
</feature>
<accession>A0A2T7FDI1</accession>
<gene>
    <name evidence="2" type="ORF">GQ55_1G429800</name>
</gene>